<reference evidence="2 3" key="1">
    <citation type="submission" date="2023-01" db="EMBL/GenBank/DDBJ databases">
        <title>Analysis of 21 Apiospora genomes using comparative genomics revels a genus with tremendous synthesis potential of carbohydrate active enzymes and secondary metabolites.</title>
        <authorList>
            <person name="Sorensen T."/>
        </authorList>
    </citation>
    <scope>NUCLEOTIDE SEQUENCE [LARGE SCALE GENOMIC DNA]</scope>
    <source>
        <strain evidence="2 3">CBS 20057</strain>
    </source>
</reference>
<sequence>MSSAEIEATGDMPSTEVEATSDMPSAEVEATGDLPSTEVEATSNMPTMEVEATSDLPSGEPVPSASSGPAPEPRPMPIKAVLAATPSNIDAFLAHLQRCLSTPSGIDTTALFLCYSSRLSAALLESLTGPAIQRSATQLMALASALPPYTTLFLTSKSLSSFSPSAALLLGIAKRLRAFGGMLSEARTFLRLWGLLNMYFWARGLIARLRAARQQVKDEKAAGGTAKLDKLEVSFSVAQLVACIVFQSLENGAFLAQKGVLSWQPANIGKTMRLSARFWGCFVGLKIGELFYDAWRRSQRTPAERLGDRTVAVMEQEESAWTDEWRKTVVRQLAWFPLTIHWSLEQGIFSDMAVGAIASVPGVVQMRDLWAKTAA</sequence>
<evidence type="ECO:0000313" key="2">
    <source>
        <dbReference type="EMBL" id="KAK8012335.1"/>
    </source>
</evidence>
<dbReference type="PANTHER" id="PTHR12652">
    <property type="entry name" value="PEROXISOMAL BIOGENESIS FACTOR 11"/>
    <property type="match status" value="1"/>
</dbReference>
<evidence type="ECO:0000256" key="1">
    <source>
        <dbReference type="SAM" id="MobiDB-lite"/>
    </source>
</evidence>
<evidence type="ECO:0008006" key="4">
    <source>
        <dbReference type="Google" id="ProtNLM"/>
    </source>
</evidence>
<keyword evidence="3" id="KW-1185">Reference proteome</keyword>
<accession>A0ABR1RHK5</accession>
<dbReference type="PANTHER" id="PTHR12652:SF25">
    <property type="entry name" value="MICROBODY (PEROXISOME) PROLIFERATION PROTEIN PEROXIN 11C (EUROFUNG)"/>
    <property type="match status" value="1"/>
</dbReference>
<organism evidence="2 3">
    <name type="scientific">Apiospora marii</name>
    <dbReference type="NCBI Taxonomy" id="335849"/>
    <lineage>
        <taxon>Eukaryota</taxon>
        <taxon>Fungi</taxon>
        <taxon>Dikarya</taxon>
        <taxon>Ascomycota</taxon>
        <taxon>Pezizomycotina</taxon>
        <taxon>Sordariomycetes</taxon>
        <taxon>Xylariomycetidae</taxon>
        <taxon>Amphisphaeriales</taxon>
        <taxon>Apiosporaceae</taxon>
        <taxon>Apiospora</taxon>
    </lineage>
</organism>
<protein>
    <recommendedName>
        <fullName evidence="4">Peroxin 11C</fullName>
    </recommendedName>
</protein>
<dbReference type="Proteomes" id="UP001396898">
    <property type="component" value="Unassembled WGS sequence"/>
</dbReference>
<comment type="caution">
    <text evidence="2">The sequence shown here is derived from an EMBL/GenBank/DDBJ whole genome shotgun (WGS) entry which is preliminary data.</text>
</comment>
<proteinExistence type="predicted"/>
<name>A0ABR1RHK5_9PEZI</name>
<gene>
    <name evidence="2" type="ORF">PG991_009710</name>
</gene>
<dbReference type="EMBL" id="JAQQWI010000015">
    <property type="protein sequence ID" value="KAK8012335.1"/>
    <property type="molecule type" value="Genomic_DNA"/>
</dbReference>
<feature type="region of interest" description="Disordered" evidence="1">
    <location>
        <begin position="1"/>
        <end position="76"/>
    </location>
</feature>
<evidence type="ECO:0000313" key="3">
    <source>
        <dbReference type="Proteomes" id="UP001396898"/>
    </source>
</evidence>